<sequence length="194" mass="21158">MKITHRLLTAAALTLVVSACTTPPAPVSTVSPPAVLPVAQLERGVQIVLPDTVLFETGKADIHSGQAQAYLERIAYLLITKTEKIVSVEGHTDNVGSTSYNQKLSEQRALAVKKVLLDLKVPEQRIVTLGYAYQHPVASNATEEGRKFNRRTELIVLDEKLENMTRGEAANSFEAAFSRLKGLIEQGLLQAPDK</sequence>
<comment type="subcellular location">
    <subcellularLocation>
        <location evidence="1">Cell outer membrane</location>
    </subcellularLocation>
</comment>
<evidence type="ECO:0000256" key="2">
    <source>
        <dbReference type="ARBA" id="ARBA00023136"/>
    </source>
</evidence>
<dbReference type="InterPro" id="IPR006664">
    <property type="entry name" value="OMP_bac"/>
</dbReference>
<comment type="caution">
    <text evidence="7">The sequence shown here is derived from an EMBL/GenBank/DDBJ whole genome shotgun (WGS) entry which is preliminary data.</text>
</comment>
<keyword evidence="5" id="KW-0732">Signal</keyword>
<evidence type="ECO:0000256" key="1">
    <source>
        <dbReference type="ARBA" id="ARBA00004442"/>
    </source>
</evidence>
<dbReference type="CDD" id="cd07185">
    <property type="entry name" value="OmpA_C-like"/>
    <property type="match status" value="1"/>
</dbReference>
<accession>A0A923KRM2</accession>
<keyword evidence="2 4" id="KW-0472">Membrane</keyword>
<dbReference type="EMBL" id="JACOGG010000001">
    <property type="protein sequence ID" value="MBC3933994.1"/>
    <property type="molecule type" value="Genomic_DNA"/>
</dbReference>
<organism evidence="7 8">
    <name type="scientific">Undibacterium rugosum</name>
    <dbReference type="NCBI Taxonomy" id="2762291"/>
    <lineage>
        <taxon>Bacteria</taxon>
        <taxon>Pseudomonadati</taxon>
        <taxon>Pseudomonadota</taxon>
        <taxon>Betaproteobacteria</taxon>
        <taxon>Burkholderiales</taxon>
        <taxon>Oxalobacteraceae</taxon>
        <taxon>Undibacterium</taxon>
    </lineage>
</organism>
<dbReference type="Pfam" id="PF00691">
    <property type="entry name" value="OmpA"/>
    <property type="match status" value="1"/>
</dbReference>
<dbReference type="InterPro" id="IPR050330">
    <property type="entry name" value="Bact_OuterMem_StrucFunc"/>
</dbReference>
<feature type="domain" description="OmpA-like" evidence="6">
    <location>
        <begin position="42"/>
        <end position="160"/>
    </location>
</feature>
<evidence type="ECO:0000256" key="3">
    <source>
        <dbReference type="ARBA" id="ARBA00023237"/>
    </source>
</evidence>
<keyword evidence="3" id="KW-0998">Cell outer membrane</keyword>
<dbReference type="Gene3D" id="3.30.1330.60">
    <property type="entry name" value="OmpA-like domain"/>
    <property type="match status" value="1"/>
</dbReference>
<dbReference type="PRINTS" id="PR01021">
    <property type="entry name" value="OMPADOMAIN"/>
</dbReference>
<name>A0A923KRM2_9BURK</name>
<dbReference type="PANTHER" id="PTHR30329">
    <property type="entry name" value="STATOR ELEMENT OF FLAGELLAR MOTOR COMPLEX"/>
    <property type="match status" value="1"/>
</dbReference>
<evidence type="ECO:0000313" key="8">
    <source>
        <dbReference type="Proteomes" id="UP000612361"/>
    </source>
</evidence>
<dbReference type="Proteomes" id="UP000612361">
    <property type="component" value="Unassembled WGS sequence"/>
</dbReference>
<dbReference type="PROSITE" id="PS51123">
    <property type="entry name" value="OMPA_2"/>
    <property type="match status" value="1"/>
</dbReference>
<dbReference type="InterPro" id="IPR006665">
    <property type="entry name" value="OmpA-like"/>
</dbReference>
<dbReference type="SUPFAM" id="SSF103088">
    <property type="entry name" value="OmpA-like"/>
    <property type="match status" value="1"/>
</dbReference>
<dbReference type="RefSeq" id="WP_186879621.1">
    <property type="nucleotide sequence ID" value="NZ_JACOGG010000001.1"/>
</dbReference>
<keyword evidence="8" id="KW-1185">Reference proteome</keyword>
<proteinExistence type="predicted"/>
<evidence type="ECO:0000313" key="7">
    <source>
        <dbReference type="EMBL" id="MBC3933994.1"/>
    </source>
</evidence>
<reference evidence="7" key="1">
    <citation type="submission" date="2020-08" db="EMBL/GenBank/DDBJ databases">
        <title>Novel species isolated from subtropical streams in China.</title>
        <authorList>
            <person name="Lu H."/>
        </authorList>
    </citation>
    <scope>NUCLEOTIDE SEQUENCE</scope>
    <source>
        <strain evidence="7">CY7W</strain>
    </source>
</reference>
<evidence type="ECO:0000259" key="6">
    <source>
        <dbReference type="PROSITE" id="PS51123"/>
    </source>
</evidence>
<evidence type="ECO:0000256" key="4">
    <source>
        <dbReference type="PROSITE-ProRule" id="PRU00473"/>
    </source>
</evidence>
<feature type="chain" id="PRO_5037158205" evidence="5">
    <location>
        <begin position="20"/>
        <end position="194"/>
    </location>
</feature>
<evidence type="ECO:0000256" key="5">
    <source>
        <dbReference type="SAM" id="SignalP"/>
    </source>
</evidence>
<dbReference type="AlphaFoldDB" id="A0A923KRM2"/>
<dbReference type="GO" id="GO:0009279">
    <property type="term" value="C:cell outer membrane"/>
    <property type="evidence" value="ECO:0007669"/>
    <property type="project" value="UniProtKB-SubCell"/>
</dbReference>
<gene>
    <name evidence="7" type="ORF">H8K47_01355</name>
</gene>
<dbReference type="InterPro" id="IPR036737">
    <property type="entry name" value="OmpA-like_sf"/>
</dbReference>
<dbReference type="PROSITE" id="PS51257">
    <property type="entry name" value="PROKAR_LIPOPROTEIN"/>
    <property type="match status" value="1"/>
</dbReference>
<dbReference type="PANTHER" id="PTHR30329:SF21">
    <property type="entry name" value="LIPOPROTEIN YIAD-RELATED"/>
    <property type="match status" value="1"/>
</dbReference>
<protein>
    <submittedName>
        <fullName evidence="7">OmpA family protein</fullName>
    </submittedName>
</protein>
<feature type="signal peptide" evidence="5">
    <location>
        <begin position="1"/>
        <end position="19"/>
    </location>
</feature>